<protein>
    <submittedName>
        <fullName evidence="2">Uncharacterized protein</fullName>
    </submittedName>
</protein>
<dbReference type="EMBL" id="JAACXV010014294">
    <property type="protein sequence ID" value="KAF7268888.1"/>
    <property type="molecule type" value="Genomic_DNA"/>
</dbReference>
<name>A0A834M342_RHYFE</name>
<dbReference type="AlphaFoldDB" id="A0A834M342"/>
<accession>A0A834M342</accession>
<proteinExistence type="predicted"/>
<evidence type="ECO:0000313" key="3">
    <source>
        <dbReference type="Proteomes" id="UP000625711"/>
    </source>
</evidence>
<dbReference type="Proteomes" id="UP000625711">
    <property type="component" value="Unassembled WGS sequence"/>
</dbReference>
<evidence type="ECO:0000313" key="2">
    <source>
        <dbReference type="EMBL" id="KAF7268888.1"/>
    </source>
</evidence>
<feature type="region of interest" description="Disordered" evidence="1">
    <location>
        <begin position="99"/>
        <end position="129"/>
    </location>
</feature>
<organism evidence="2 3">
    <name type="scientific">Rhynchophorus ferrugineus</name>
    <name type="common">Red palm weevil</name>
    <name type="synonym">Curculio ferrugineus</name>
    <dbReference type="NCBI Taxonomy" id="354439"/>
    <lineage>
        <taxon>Eukaryota</taxon>
        <taxon>Metazoa</taxon>
        <taxon>Ecdysozoa</taxon>
        <taxon>Arthropoda</taxon>
        <taxon>Hexapoda</taxon>
        <taxon>Insecta</taxon>
        <taxon>Pterygota</taxon>
        <taxon>Neoptera</taxon>
        <taxon>Endopterygota</taxon>
        <taxon>Coleoptera</taxon>
        <taxon>Polyphaga</taxon>
        <taxon>Cucujiformia</taxon>
        <taxon>Curculionidae</taxon>
        <taxon>Dryophthorinae</taxon>
        <taxon>Rhynchophorus</taxon>
    </lineage>
</organism>
<reference evidence="2" key="1">
    <citation type="submission" date="2020-08" db="EMBL/GenBank/DDBJ databases">
        <title>Genome sequencing and assembly of the red palm weevil Rhynchophorus ferrugineus.</title>
        <authorList>
            <person name="Dias G.B."/>
            <person name="Bergman C.M."/>
            <person name="Manee M."/>
        </authorList>
    </citation>
    <scope>NUCLEOTIDE SEQUENCE</scope>
    <source>
        <strain evidence="2">AA-2017</strain>
        <tissue evidence="2">Whole larva</tissue>
    </source>
</reference>
<feature type="compositionally biased region" description="Basic and acidic residues" evidence="1">
    <location>
        <begin position="118"/>
        <end position="129"/>
    </location>
</feature>
<keyword evidence="3" id="KW-1185">Reference proteome</keyword>
<gene>
    <name evidence="2" type="ORF">GWI33_018030</name>
</gene>
<comment type="caution">
    <text evidence="2">The sequence shown here is derived from an EMBL/GenBank/DDBJ whole genome shotgun (WGS) entry which is preliminary data.</text>
</comment>
<evidence type="ECO:0000256" key="1">
    <source>
        <dbReference type="SAM" id="MobiDB-lite"/>
    </source>
</evidence>
<sequence length="129" mass="14552">MCVSLKAPMAPEKVTHITDDREDTGKPLSIQFNQKFTKPLKLIEDPYISNIPSTFTIPKTKPPLVKSSRSIAGQFPKDRLRYRVQMSTLKVRPEIESLNGVGKRKSSPVELPAGKPAFHRENTLENRPI</sequence>